<dbReference type="PANTHER" id="PTHR45913">
    <property type="entry name" value="EPM2A-INTERACTING PROTEIN 1"/>
    <property type="match status" value="1"/>
</dbReference>
<dbReference type="PANTHER" id="PTHR45913:SF19">
    <property type="entry name" value="LOW QUALITY PROTEIN: ZINC FINGER BED DOMAIN-CONTAINING PROTEIN 5-LIKE"/>
    <property type="match status" value="1"/>
</dbReference>
<dbReference type="RefSeq" id="XP_008182688.2">
    <property type="nucleotide sequence ID" value="XM_008184466.2"/>
</dbReference>
<keyword evidence="1" id="KW-0812">Transmembrane</keyword>
<keyword evidence="3" id="KW-1185">Reference proteome</keyword>
<reference evidence="2" key="2">
    <citation type="submission" date="2022-06" db="UniProtKB">
        <authorList>
            <consortium name="EnsemblMetazoa"/>
        </authorList>
    </citation>
    <scope>IDENTIFICATION</scope>
</reference>
<dbReference type="KEGG" id="api:100161118"/>
<sequence>MNNSWKKAIGNPWKISVRPTSCRHRSVVVKRAVRRRRRYTTRPCARLILRRKRSVRRRRKYYLSCSSFSPSVFTHVFFYHDALHALSEPRPLPCTVRYLRTTCPTRRHISLTRDIFYPVRSIRFRVPFAAATIYRVTGRFEYAFSSVVPTLRRHLETNHTNVKDKPVDYFIRLRDQLLKNKNFIAEVTKTENEKATEASYMVSYRIAQAGKAHTIAESLIKPCVTDIVSCMLDEKAVKKINTIPLSNDTVRRRINDISTHIKSELISRLKCNNFALQMDESTDVSGLAVLLVFVRYKYQTSLEEDLLLCQPLSTYTTGYEIFNMLNNFFEIEGLTWDNCIDICTDGAKVMVGKTAGVVSRIKEVTNNCSNSHCILHRQALAIKMMPIPLKNVLDEAVKIINFVKSRPLSTRLFTILCEDMGSMHKSLLYHTEVRWLSRGKTLVRLLELRNELYVFFTDHPFNLQLRLSDKIWLFRLSYLADIFTKLNEVNLSIQGKMTTVFTANDKIRALKKKIKFWAVCFSQHKIDSFPLLKEYLESIDGNIEDFDEIYGEIEQHLNEILSSLEKYFPESKDIEFIQRYNWVKNPFLINDKPEDLSITEYEEFIEMTTDSSLKTLFDKISLTDFWCSSSITNEYQSLAKKSILALLPFATTYLCETGFSLYASMKTKYRNKLDAEADMRIQLSPIKPNIKILVNKKSQHHGSH</sequence>
<dbReference type="AlphaFoldDB" id="A0A8R2B5M7"/>
<dbReference type="GeneID" id="100161118"/>
<dbReference type="SUPFAM" id="SSF53098">
    <property type="entry name" value="Ribonuclease H-like"/>
    <property type="match status" value="1"/>
</dbReference>
<evidence type="ECO:0000313" key="3">
    <source>
        <dbReference type="Proteomes" id="UP000007819"/>
    </source>
</evidence>
<organism evidence="2 3">
    <name type="scientific">Acyrthosiphon pisum</name>
    <name type="common">Pea aphid</name>
    <dbReference type="NCBI Taxonomy" id="7029"/>
    <lineage>
        <taxon>Eukaryota</taxon>
        <taxon>Metazoa</taxon>
        <taxon>Ecdysozoa</taxon>
        <taxon>Arthropoda</taxon>
        <taxon>Hexapoda</taxon>
        <taxon>Insecta</taxon>
        <taxon>Pterygota</taxon>
        <taxon>Neoptera</taxon>
        <taxon>Paraneoptera</taxon>
        <taxon>Hemiptera</taxon>
        <taxon>Sternorrhyncha</taxon>
        <taxon>Aphidomorpha</taxon>
        <taxon>Aphidoidea</taxon>
        <taxon>Aphididae</taxon>
        <taxon>Macrosiphini</taxon>
        <taxon>Acyrthosiphon</taxon>
    </lineage>
</organism>
<evidence type="ECO:0000256" key="1">
    <source>
        <dbReference type="SAM" id="Phobius"/>
    </source>
</evidence>
<evidence type="ECO:0000313" key="2">
    <source>
        <dbReference type="EnsemblMetazoa" id="XP_008182688.2"/>
    </source>
</evidence>
<dbReference type="EnsemblMetazoa" id="XM_008184466.2">
    <property type="protein sequence ID" value="XP_008182688.2"/>
    <property type="gene ID" value="LOC100161118"/>
</dbReference>
<accession>A0A8R2B5M7</accession>
<evidence type="ECO:0008006" key="4">
    <source>
        <dbReference type="Google" id="ProtNLM"/>
    </source>
</evidence>
<dbReference type="Proteomes" id="UP000007819">
    <property type="component" value="Chromosome A2"/>
</dbReference>
<keyword evidence="1" id="KW-1133">Transmembrane helix</keyword>
<name>A0A8R2B5M7_ACYPI</name>
<keyword evidence="1" id="KW-0472">Membrane</keyword>
<dbReference type="OrthoDB" id="6587219at2759"/>
<protein>
    <recommendedName>
        <fullName evidence="4">Zinc finger BED domain-containing protein 5</fullName>
    </recommendedName>
</protein>
<feature type="transmembrane region" description="Helical" evidence="1">
    <location>
        <begin position="61"/>
        <end position="80"/>
    </location>
</feature>
<proteinExistence type="predicted"/>
<reference evidence="3" key="1">
    <citation type="submission" date="2010-06" db="EMBL/GenBank/DDBJ databases">
        <authorList>
            <person name="Jiang H."/>
            <person name="Abraham K."/>
            <person name="Ali S."/>
            <person name="Alsbrooks S.L."/>
            <person name="Anim B.N."/>
            <person name="Anosike U.S."/>
            <person name="Attaway T."/>
            <person name="Bandaranaike D.P."/>
            <person name="Battles P.K."/>
            <person name="Bell S.N."/>
            <person name="Bell A.V."/>
            <person name="Beltran B."/>
            <person name="Bickham C."/>
            <person name="Bustamante Y."/>
            <person name="Caleb T."/>
            <person name="Canada A."/>
            <person name="Cardenas V."/>
            <person name="Carter K."/>
            <person name="Chacko J."/>
            <person name="Chandrabose M.N."/>
            <person name="Chavez D."/>
            <person name="Chavez A."/>
            <person name="Chen L."/>
            <person name="Chu H.-S."/>
            <person name="Claassen K.J."/>
            <person name="Cockrell R."/>
            <person name="Collins M."/>
            <person name="Cooper J.A."/>
            <person name="Cree A."/>
            <person name="Curry S.M."/>
            <person name="Da Y."/>
            <person name="Dao M.D."/>
            <person name="Das B."/>
            <person name="Davila M.-L."/>
            <person name="Davy-Carroll L."/>
            <person name="Denson S."/>
            <person name="Dinh H."/>
            <person name="Ebong V.E."/>
            <person name="Edwards J.R."/>
            <person name="Egan A."/>
            <person name="El-Daye J."/>
            <person name="Escobedo L."/>
            <person name="Fernandez S."/>
            <person name="Fernando P.R."/>
            <person name="Flagg N."/>
            <person name="Forbes L.D."/>
            <person name="Fowler R.G."/>
            <person name="Fu Q."/>
            <person name="Gabisi R.A."/>
            <person name="Ganer J."/>
            <person name="Garbino Pronczuk A."/>
            <person name="Garcia R.M."/>
            <person name="Garner T."/>
            <person name="Garrett T.E."/>
            <person name="Gonzalez D.A."/>
            <person name="Hamid H."/>
            <person name="Hawkins E.S."/>
            <person name="Hirani K."/>
            <person name="Hogues M.E."/>
            <person name="Hollins B."/>
            <person name="Hsiao C.-H."/>
            <person name="Jabil R."/>
            <person name="James M.L."/>
            <person name="Jhangiani S.N."/>
            <person name="Johnson B."/>
            <person name="Johnson Q."/>
            <person name="Joshi V."/>
            <person name="Kalu J.B."/>
            <person name="Kam C."/>
            <person name="Kashfia A."/>
            <person name="Keebler J."/>
            <person name="Kisamo H."/>
            <person name="Kovar C.L."/>
            <person name="Lago L.A."/>
            <person name="Lai C.-Y."/>
            <person name="Laidlaw J."/>
            <person name="Lara F."/>
            <person name="Le T.-K."/>
            <person name="Lee S.L."/>
            <person name="Legall F.H."/>
            <person name="Lemon S.J."/>
            <person name="Lewis L.R."/>
            <person name="Li B."/>
            <person name="Liu Y."/>
            <person name="Liu Y.-S."/>
            <person name="Lopez J."/>
            <person name="Lozado R.J."/>
            <person name="Lu J."/>
            <person name="Madu R.C."/>
            <person name="Maheshwari M."/>
            <person name="Maheshwari R."/>
            <person name="Malloy K."/>
            <person name="Martinez E."/>
            <person name="Mathew T."/>
            <person name="Mercado I.C."/>
            <person name="Mercado C."/>
            <person name="Meyer B."/>
            <person name="Montgomery K."/>
            <person name="Morgan M.B."/>
            <person name="Munidasa M."/>
            <person name="Nazareth L.V."/>
            <person name="Nelson J."/>
            <person name="Ng B.M."/>
            <person name="Nguyen N.B."/>
            <person name="Nguyen P.Q."/>
            <person name="Nguyen T."/>
            <person name="Obregon M."/>
            <person name="Okwuonu G.O."/>
            <person name="Onwere C.G."/>
            <person name="Orozco G."/>
            <person name="Parra A."/>
            <person name="Patel S."/>
            <person name="Patil S."/>
            <person name="Perez A."/>
            <person name="Perez Y."/>
            <person name="Pham C."/>
            <person name="Primus E.L."/>
            <person name="Pu L.-L."/>
            <person name="Puazo M."/>
            <person name="Qin X."/>
            <person name="Quiroz J.B."/>
            <person name="Reese J."/>
            <person name="Richards S."/>
            <person name="Rives C.M."/>
            <person name="Robberts R."/>
            <person name="Ruiz S.J."/>
            <person name="Ruiz M.J."/>
            <person name="Santibanez J."/>
            <person name="Schneider B.W."/>
            <person name="Sisson I."/>
            <person name="Smith M."/>
            <person name="Sodergren E."/>
            <person name="Song X.-Z."/>
            <person name="Song B.B."/>
            <person name="Summersgill H."/>
            <person name="Thelus R."/>
            <person name="Thornton R.D."/>
            <person name="Trejos Z.Y."/>
            <person name="Usmani K."/>
            <person name="Vattathil S."/>
            <person name="Villasana D."/>
            <person name="Walker D.L."/>
            <person name="Wang S."/>
            <person name="Wang K."/>
            <person name="White C.S."/>
            <person name="Williams A.C."/>
            <person name="Williamson J."/>
            <person name="Wilson K."/>
            <person name="Woghiren I.O."/>
            <person name="Woodworth J.R."/>
            <person name="Worley K.C."/>
            <person name="Wright R.A."/>
            <person name="Wu W."/>
            <person name="Young L."/>
            <person name="Zhang L."/>
            <person name="Zhang J."/>
            <person name="Zhu Y."/>
            <person name="Muzny D.M."/>
            <person name="Weinstock G."/>
            <person name="Gibbs R.A."/>
        </authorList>
    </citation>
    <scope>NUCLEOTIDE SEQUENCE [LARGE SCALE GENOMIC DNA]</scope>
    <source>
        <strain evidence="3">LSR1</strain>
    </source>
</reference>
<dbReference type="InterPro" id="IPR012337">
    <property type="entry name" value="RNaseH-like_sf"/>
</dbReference>